<gene>
    <name evidence="1" type="ORF">CRM22_002287</name>
</gene>
<proteinExistence type="predicted"/>
<evidence type="ECO:0000313" key="1">
    <source>
        <dbReference type="EMBL" id="TGZ72112.1"/>
    </source>
</evidence>
<keyword evidence="2" id="KW-1185">Reference proteome</keyword>
<dbReference type="AlphaFoldDB" id="A0A4S2M6X4"/>
<dbReference type="EMBL" id="SJOL01004021">
    <property type="protein sequence ID" value="TGZ72112.1"/>
    <property type="molecule type" value="Genomic_DNA"/>
</dbReference>
<dbReference type="OrthoDB" id="10431157at2759"/>
<sequence>MKNVRSLPDSEIEKFFLPAMGFTINGQTISKITDAVIQSIEANAVTTKMHPELKDWIASVLDFLNDLEFGDDRHRIETIRNFFDLQMETLYYLVEPYADWLDEHDKRLLRSFRKIRLEETKFLVFCPYDYLQTYLRAESYHFKRNYGQFVCALRLLLVDLMYGELINADTGRQAYKVIYLAYAEASANIFLNKVVSGEYLALPIIVIEKLNRAIPREYKTFESVTLQTHAESVLLTEMVHQGLSIDQVIRFLVDRTVLFYYNLGNTLFCELKDQWAKVRSFDSLVNMAFANVGTPCIQEGGGGKKRRRPKREKAGKCEFGSRRITVSLMEISVILWCPFSTR</sequence>
<accession>A0A4S2M6X4</accession>
<dbReference type="EMBL" id="SJOL01004021">
    <property type="protein sequence ID" value="TGZ72113.1"/>
    <property type="molecule type" value="Genomic_DNA"/>
</dbReference>
<organism evidence="1 2">
    <name type="scientific">Opisthorchis felineus</name>
    <dbReference type="NCBI Taxonomy" id="147828"/>
    <lineage>
        <taxon>Eukaryota</taxon>
        <taxon>Metazoa</taxon>
        <taxon>Spiralia</taxon>
        <taxon>Lophotrochozoa</taxon>
        <taxon>Platyhelminthes</taxon>
        <taxon>Trematoda</taxon>
        <taxon>Digenea</taxon>
        <taxon>Opisthorchiida</taxon>
        <taxon>Opisthorchiata</taxon>
        <taxon>Opisthorchiidae</taxon>
        <taxon>Opisthorchis</taxon>
    </lineage>
</organism>
<name>A0A4S2M6X4_OPIFE</name>
<reference evidence="1 2" key="1">
    <citation type="journal article" date="2019" name="BMC Genomics">
        <title>New insights from Opisthorchis felineus genome: update on genomics of the epidemiologically important liver flukes.</title>
        <authorList>
            <person name="Ershov N.I."/>
            <person name="Mordvinov V.A."/>
            <person name="Prokhortchouk E.B."/>
            <person name="Pakharukova M.Y."/>
            <person name="Gunbin K.V."/>
            <person name="Ustyantsev K."/>
            <person name="Genaev M.A."/>
            <person name="Blinov A.G."/>
            <person name="Mazur A."/>
            <person name="Boulygina E."/>
            <person name="Tsygankova S."/>
            <person name="Khrameeva E."/>
            <person name="Chekanov N."/>
            <person name="Fan G."/>
            <person name="Xiao A."/>
            <person name="Zhang H."/>
            <person name="Xu X."/>
            <person name="Yang H."/>
            <person name="Solovyev V."/>
            <person name="Lee S.M."/>
            <person name="Liu X."/>
            <person name="Afonnikov D.A."/>
            <person name="Skryabin K.G."/>
        </authorList>
    </citation>
    <scope>NUCLEOTIDE SEQUENCE [LARGE SCALE GENOMIC DNA]</scope>
    <source>
        <strain evidence="1">AK-0245</strain>
        <tissue evidence="1">Whole organism</tissue>
    </source>
</reference>
<evidence type="ECO:0000313" key="2">
    <source>
        <dbReference type="Proteomes" id="UP000308267"/>
    </source>
</evidence>
<comment type="caution">
    <text evidence="1">The sequence shown here is derived from an EMBL/GenBank/DDBJ whole genome shotgun (WGS) entry which is preliminary data.</text>
</comment>
<protein>
    <submittedName>
        <fullName evidence="1">Uncharacterized protein</fullName>
    </submittedName>
</protein>
<dbReference type="Proteomes" id="UP000308267">
    <property type="component" value="Unassembled WGS sequence"/>
</dbReference>